<reference evidence="1" key="1">
    <citation type="submission" date="2022-10" db="EMBL/GenBank/DDBJ databases">
        <title>Culturing micro-colonial fungi from biological soil crusts in the Mojave desert and describing Neophaeococcomyces mojavensis, and introducing the new genera and species Taxawa tesnikishii.</title>
        <authorList>
            <person name="Kurbessoian T."/>
            <person name="Stajich J.E."/>
        </authorList>
    </citation>
    <scope>NUCLEOTIDE SEQUENCE</scope>
    <source>
        <strain evidence="1">JES_112</strain>
    </source>
</reference>
<dbReference type="Proteomes" id="UP001172386">
    <property type="component" value="Unassembled WGS sequence"/>
</dbReference>
<comment type="caution">
    <text evidence="1">The sequence shown here is derived from an EMBL/GenBank/DDBJ whole genome shotgun (WGS) entry which is preliminary data.</text>
</comment>
<evidence type="ECO:0000313" key="1">
    <source>
        <dbReference type="EMBL" id="KAJ9653476.1"/>
    </source>
</evidence>
<sequence length="232" mass="26842">MPSLRDQEYLQQVKPKIQFAADRLKEKYPASLTLKELIDYSFPSTEAEIPELIRFFKRYLAVSEIVSFDETTKTYRYKPPYDVASPQQLIAYFQGKTDVQPIEVKELKKGWPDCEAAIDQLEKEHKLIVMRGRRDNLPKTVWADDPDLFAPIDEEFVQQWDKIGFPATNTSDEIRRYLQSTGRTPAGQIAQSKLLAKPKSSQKKRIIRTTKQTNKHMAGQLRDYSALKRGGK</sequence>
<gene>
    <name evidence="1" type="ORF">H2198_007318</name>
</gene>
<proteinExistence type="predicted"/>
<keyword evidence="2" id="KW-1185">Reference proteome</keyword>
<name>A0ACC3A0Q7_9EURO</name>
<evidence type="ECO:0000313" key="2">
    <source>
        <dbReference type="Proteomes" id="UP001172386"/>
    </source>
</evidence>
<dbReference type="EMBL" id="JAPDRQ010000152">
    <property type="protein sequence ID" value="KAJ9653476.1"/>
    <property type="molecule type" value="Genomic_DNA"/>
</dbReference>
<organism evidence="1 2">
    <name type="scientific">Neophaeococcomyces mojaviensis</name>
    <dbReference type="NCBI Taxonomy" id="3383035"/>
    <lineage>
        <taxon>Eukaryota</taxon>
        <taxon>Fungi</taxon>
        <taxon>Dikarya</taxon>
        <taxon>Ascomycota</taxon>
        <taxon>Pezizomycotina</taxon>
        <taxon>Eurotiomycetes</taxon>
        <taxon>Chaetothyriomycetidae</taxon>
        <taxon>Chaetothyriales</taxon>
        <taxon>Chaetothyriales incertae sedis</taxon>
        <taxon>Neophaeococcomyces</taxon>
    </lineage>
</organism>
<accession>A0ACC3A0Q7</accession>
<protein>
    <submittedName>
        <fullName evidence="1">Uncharacterized protein</fullName>
    </submittedName>
</protein>